<protein>
    <submittedName>
        <fullName evidence="1">Uncharacterized protein</fullName>
    </submittedName>
</protein>
<sequence>MKKFIGWLVAASVSLGSFVIPTWAQSTTQDRRAVWISTVNNLDYPAKASQNNIAAQKKEYTDKLDALKALGMNTVVVQVRPKADALYESAINPWSDVLTGEQGKYPGYDPLAFMIEETHKRGMEFHAWMNPYRVTTTGTDVNTLSSSHPARLHPNWTLTYKNALYYNPALPEVKQHVVDSVSELALNYAVDAIHFDDYFYPSGYPLPEGEGRDGQEANQRRAHINDMVSRVSTAIKEINYTTGKKILFGISPIGIWKNQKSDSTGSNTGGNESYYSVCADSRTWIKEGWIDYIVPQIYWETGHKLADYETLVKWWSNEVKGTQVKLYIGQGVYKDEVATEIDKQLQVNEKYNEVKGSFYFSVRDLLGNRKGVKDKVATYHALKPLNNLGVESSSGNISTSTAVKTGVVTANSLNIRKGPGTHYALMAKVPKGTKVVILKTNNGWYEVKLPDGSTGFASSTYIKLEASNSQQSIDTSVSQKIATITGNHLNVRKGASTQFASLTKLQKGTQVILLEAGKEWCKIQLATGVVGYVSSSYINY</sequence>
<gene>
    <name evidence="1" type="ORF">CS063_02070</name>
</gene>
<accession>A0AC61DG92</accession>
<evidence type="ECO:0000313" key="2">
    <source>
        <dbReference type="Proteomes" id="UP000224460"/>
    </source>
</evidence>
<name>A0AC61DG92_9FIRM</name>
<proteinExistence type="predicted"/>
<evidence type="ECO:0000313" key="1">
    <source>
        <dbReference type="EMBL" id="PHV72284.1"/>
    </source>
</evidence>
<comment type="caution">
    <text evidence="1">The sequence shown here is derived from an EMBL/GenBank/DDBJ whole genome shotgun (WGS) entry which is preliminary data.</text>
</comment>
<dbReference type="Proteomes" id="UP000224460">
    <property type="component" value="Unassembled WGS sequence"/>
</dbReference>
<dbReference type="EMBL" id="PEDL01000001">
    <property type="protein sequence ID" value="PHV72284.1"/>
    <property type="molecule type" value="Genomic_DNA"/>
</dbReference>
<reference evidence="1" key="1">
    <citation type="submission" date="2017-10" db="EMBL/GenBank/DDBJ databases">
        <title>Genome sequence of cellulolytic Lachnospiraceae bacterium XHS1971 isolated from hotspring sediment.</title>
        <authorList>
            <person name="Vasudevan G."/>
            <person name="Joshi A.J."/>
            <person name="Hivarkar S."/>
            <person name="Lanjekar V.B."/>
            <person name="Dhakephalkar P.K."/>
            <person name="Dagar S."/>
        </authorList>
    </citation>
    <scope>NUCLEOTIDE SEQUENCE</scope>
    <source>
        <strain evidence="1">XHS1971</strain>
    </source>
</reference>
<organism evidence="1 2">
    <name type="scientific">Sporanaerobium hydrogeniformans</name>
    <dbReference type="NCBI Taxonomy" id="3072179"/>
    <lineage>
        <taxon>Bacteria</taxon>
        <taxon>Bacillati</taxon>
        <taxon>Bacillota</taxon>
        <taxon>Clostridia</taxon>
        <taxon>Lachnospirales</taxon>
        <taxon>Lachnospiraceae</taxon>
        <taxon>Sporanaerobium</taxon>
    </lineage>
</organism>
<keyword evidence="2" id="KW-1185">Reference proteome</keyword>